<feature type="transmembrane region" description="Helical" evidence="2">
    <location>
        <begin position="33"/>
        <end position="59"/>
    </location>
</feature>
<dbReference type="AlphaFoldDB" id="A0A8J7WHL3"/>
<proteinExistence type="predicted"/>
<keyword evidence="2" id="KW-1133">Transmembrane helix</keyword>
<reference evidence="3" key="1">
    <citation type="submission" date="2021-04" db="EMBL/GenBank/DDBJ databases">
        <authorList>
            <person name="Yoon J."/>
        </authorList>
    </citation>
    <scope>NUCLEOTIDE SEQUENCE</scope>
    <source>
        <strain evidence="3">KMU-90</strain>
    </source>
</reference>
<keyword evidence="2" id="KW-0472">Membrane</keyword>
<evidence type="ECO:0000313" key="4">
    <source>
        <dbReference type="Proteomes" id="UP000681356"/>
    </source>
</evidence>
<evidence type="ECO:0000256" key="1">
    <source>
        <dbReference type="SAM" id="MobiDB-lite"/>
    </source>
</evidence>
<dbReference type="Proteomes" id="UP000681356">
    <property type="component" value="Unassembled WGS sequence"/>
</dbReference>
<dbReference type="EMBL" id="JAGTUU010000010">
    <property type="protein sequence ID" value="MBS0126584.1"/>
    <property type="molecule type" value="Genomic_DNA"/>
</dbReference>
<organism evidence="3 4">
    <name type="scientific">Thetidibacter halocola</name>
    <dbReference type="NCBI Taxonomy" id="2827239"/>
    <lineage>
        <taxon>Bacteria</taxon>
        <taxon>Pseudomonadati</taxon>
        <taxon>Pseudomonadota</taxon>
        <taxon>Alphaproteobacteria</taxon>
        <taxon>Rhodobacterales</taxon>
        <taxon>Roseobacteraceae</taxon>
        <taxon>Thetidibacter</taxon>
    </lineage>
</organism>
<evidence type="ECO:0000313" key="3">
    <source>
        <dbReference type="EMBL" id="MBS0126584.1"/>
    </source>
</evidence>
<dbReference type="RefSeq" id="WP_212538542.1">
    <property type="nucleotide sequence ID" value="NZ_JAGTUU010000010.1"/>
</dbReference>
<evidence type="ECO:0000256" key="2">
    <source>
        <dbReference type="SAM" id="Phobius"/>
    </source>
</evidence>
<dbReference type="InterPro" id="IPR025498">
    <property type="entry name" value="DUF4389"/>
</dbReference>
<feature type="compositionally biased region" description="Basic and acidic residues" evidence="1">
    <location>
        <begin position="1"/>
        <end position="13"/>
    </location>
</feature>
<gene>
    <name evidence="3" type="ORF">KB874_21110</name>
</gene>
<name>A0A8J7WHL3_9RHOB</name>
<accession>A0A8J7WHL3</accession>
<sequence>MSPSEEDKVDGRINGEQPPTRAEPMPARLAYMLLIWLMLSLAQTVLTVATVVQLIIMLVNNRQPNERLADFGTDLGIWMAKAARYQTAASEVKPWPWTELD</sequence>
<protein>
    <submittedName>
        <fullName evidence="3">DUF4389 domain-containing protein</fullName>
    </submittedName>
</protein>
<comment type="caution">
    <text evidence="3">The sequence shown here is derived from an EMBL/GenBank/DDBJ whole genome shotgun (WGS) entry which is preliminary data.</text>
</comment>
<dbReference type="Pfam" id="PF14333">
    <property type="entry name" value="DUF4389"/>
    <property type="match status" value="1"/>
</dbReference>
<keyword evidence="2" id="KW-0812">Transmembrane</keyword>
<feature type="region of interest" description="Disordered" evidence="1">
    <location>
        <begin position="1"/>
        <end position="23"/>
    </location>
</feature>
<keyword evidence="4" id="KW-1185">Reference proteome</keyword>